<dbReference type="EC" id="5.5.1.19" evidence="2"/>
<keyword evidence="1" id="KW-0812">Transmembrane</keyword>
<dbReference type="RefSeq" id="WP_219848641.1">
    <property type="nucleotide sequence ID" value="NZ_LN649255.1"/>
</dbReference>
<dbReference type="Gene3D" id="3.50.50.60">
    <property type="entry name" value="FAD/NAD(P)-binding domain"/>
    <property type="match status" value="1"/>
</dbReference>
<dbReference type="EMBL" id="LN649255">
    <property type="protein sequence ID" value="CEI58803.1"/>
    <property type="molecule type" value="Genomic_DNA"/>
</dbReference>
<dbReference type="Proteomes" id="UP000032800">
    <property type="component" value="Chromosome I"/>
</dbReference>
<keyword evidence="2" id="KW-0413">Isomerase</keyword>
<feature type="transmembrane region" description="Helical" evidence="1">
    <location>
        <begin position="354"/>
        <end position="376"/>
    </location>
</feature>
<feature type="transmembrane region" description="Helical" evidence="1">
    <location>
        <begin position="224"/>
        <end position="241"/>
    </location>
</feature>
<feature type="transmembrane region" description="Helical" evidence="1">
    <location>
        <begin position="7"/>
        <end position="27"/>
    </location>
</feature>
<evidence type="ECO:0000313" key="3">
    <source>
        <dbReference type="Proteomes" id="UP000032800"/>
    </source>
</evidence>
<gene>
    <name evidence="2" type="primary">crtY</name>
    <name evidence="2" type="ORF">PAD_239</name>
</gene>
<keyword evidence="1" id="KW-0472">Membrane</keyword>
<dbReference type="GO" id="GO:0016853">
    <property type="term" value="F:isomerase activity"/>
    <property type="evidence" value="ECO:0007669"/>
    <property type="project" value="UniProtKB-KW"/>
</dbReference>
<dbReference type="Pfam" id="PF05834">
    <property type="entry name" value="Lycopene_cycl"/>
    <property type="match status" value="1"/>
</dbReference>
<evidence type="ECO:0000256" key="1">
    <source>
        <dbReference type="SAM" id="Phobius"/>
    </source>
</evidence>
<protein>
    <submittedName>
        <fullName evidence="2">Lycopene cyclase</fullName>
        <ecNumber evidence="2">5.5.1.19</ecNumber>
    </submittedName>
</protein>
<organism evidence="2 3">
    <name type="scientific">Candidatus Portiera aleyrodidarum</name>
    <name type="common">primary endosymbiont of Bemisia tabaci</name>
    <dbReference type="NCBI Taxonomy" id="91844"/>
    <lineage>
        <taxon>Bacteria</taxon>
        <taxon>Pseudomonadati</taxon>
        <taxon>Pseudomonadota</taxon>
        <taxon>Gammaproteobacteria</taxon>
        <taxon>Candidatus Johnevansiales</taxon>
        <taxon>Candidatus Johnevansiaceae</taxon>
        <taxon>Candidatus Portiera</taxon>
    </lineage>
</organism>
<keyword evidence="1" id="KW-1133">Transmembrane helix</keyword>
<dbReference type="KEGG" id="plc:PAD_239"/>
<dbReference type="SUPFAM" id="SSF51905">
    <property type="entry name" value="FAD/NAD(P)-binding domain"/>
    <property type="match status" value="1"/>
</dbReference>
<evidence type="ECO:0000313" key="2">
    <source>
        <dbReference type="EMBL" id="CEI58803.1"/>
    </source>
</evidence>
<name>A0A8D9NB67_9GAMM</name>
<dbReference type="AlphaFoldDB" id="A0A8D9NB67"/>
<accession>A0A8D9NB67</accession>
<proteinExistence type="predicted"/>
<sequence>MLKKKIYDIDILILGGGCSGLSLAYYLSFLPNNLNILIIENKKLYYNDKTWCGWRIKNHAFINCCKKTWYNIKIKKEKNSYSIINFSIPYEYILSILFYKKIINRIKILQNIKIYNNKILNIKEYNEYVSIKLNNGEYKIAHWVIDTLPKKIKINLPWKWQNFFGIELYSNKKYSKPSLMNFYINKYLKSNKLNFIYILPINKNQILFEWTNFYKKKNLYIKKLLIYYINIVLGIYNYKILRKETGHIPMAYIINKKKLKNLAKIYGCYIRPSTGYSFNEIQNWAIKCAYNLSINKKIIIPKVPYFLIFLDYIYMKTNEFFPKNSLLLYNNIFYKIKSNTFIKFFTNNPNIIDIFNILFFLKPKSILLYTFIMILFK</sequence>
<dbReference type="InterPro" id="IPR036188">
    <property type="entry name" value="FAD/NAD-bd_sf"/>
</dbReference>
<reference evidence="2 3" key="1">
    <citation type="journal article" date="2015" name="Genome Biol. Evol.">
        <title>Genome evolution in the primary endosymbiont of whiteflies sheds light on their divergence.</title>
        <authorList>
            <person name="Santos-Garcia D."/>
            <person name="Vargas-Chavez C."/>
            <person name="Moya A."/>
            <person name="Latorre A."/>
            <person name="Silva"/>
            <person name="F J."/>
        </authorList>
    </citation>
    <scope>NUCLEOTIDE SEQUENCE [LARGE SCALE GENOMIC DNA]</scope>
    <source>
        <strain evidence="3">AD-VLC</strain>
    </source>
</reference>